<gene>
    <name evidence="2" type="ORF">ATZ99_04250</name>
</gene>
<evidence type="ECO:0000259" key="1">
    <source>
        <dbReference type="Pfam" id="PF09918"/>
    </source>
</evidence>
<reference evidence="2 3" key="1">
    <citation type="submission" date="2015-12" db="EMBL/GenBank/DDBJ databases">
        <title>Draft genome of Thermovenabulum gondwanense isolated from a red thermophilic microbial mat colonisisng an outflow channel of a bore well.</title>
        <authorList>
            <person name="Patel B.K."/>
        </authorList>
    </citation>
    <scope>NUCLEOTIDE SEQUENCE [LARGE SCALE GENOMIC DNA]</scope>
    <source>
        <strain evidence="2 3">R270</strain>
    </source>
</reference>
<dbReference type="PANTHER" id="PTHR40101:SF1">
    <property type="entry name" value="4FE-4S DOMAIN-CONTAINING PROTEIN"/>
    <property type="match status" value="1"/>
</dbReference>
<keyword evidence="3" id="KW-1185">Reference proteome</keyword>
<dbReference type="STRING" id="520767.ATZ99_04250"/>
<proteinExistence type="predicted"/>
<dbReference type="PATRIC" id="fig|520767.4.peg.435"/>
<feature type="domain" description="DUF2148" evidence="1">
    <location>
        <begin position="106"/>
        <end position="172"/>
    </location>
</feature>
<dbReference type="Proteomes" id="UP000075737">
    <property type="component" value="Unassembled WGS sequence"/>
</dbReference>
<dbReference type="EMBL" id="LOHZ01000020">
    <property type="protein sequence ID" value="KYO67785.1"/>
    <property type="molecule type" value="Genomic_DNA"/>
</dbReference>
<dbReference type="RefSeq" id="WP_068747602.1">
    <property type="nucleotide sequence ID" value="NZ_LOHZ01000020.1"/>
</dbReference>
<dbReference type="Pfam" id="PF09918">
    <property type="entry name" value="DUF2148"/>
    <property type="match status" value="1"/>
</dbReference>
<evidence type="ECO:0000313" key="3">
    <source>
        <dbReference type="Proteomes" id="UP000075737"/>
    </source>
</evidence>
<name>A0A162MV24_9FIRM</name>
<protein>
    <recommendedName>
        <fullName evidence="1">DUF2148 domain-containing protein</fullName>
    </recommendedName>
</protein>
<dbReference type="AlphaFoldDB" id="A0A162MV24"/>
<comment type="caution">
    <text evidence="2">The sequence shown here is derived from an EMBL/GenBank/DDBJ whole genome shotgun (WGS) entry which is preliminary data.</text>
</comment>
<evidence type="ECO:0000313" key="2">
    <source>
        <dbReference type="EMBL" id="KYO67785.1"/>
    </source>
</evidence>
<dbReference type="InterPro" id="IPR019224">
    <property type="entry name" value="DUF2148"/>
</dbReference>
<accession>A0A162MV24</accession>
<sequence>MKDALLLAAQLMAVSARTAPKAAGRDFVEIKIIEGEDVKKLAREMHEYGKTTGKANFDRDGKNVEDSEVVILISLKDAKPVGLNCGACGYSECAQLPEFIEGPEFKGPICAWRLMDLGIAMGSAVKTASLLNVDNRIMYRIGVLARKMGLIEGEVVVGIPLSATGKNIYFDRK</sequence>
<dbReference type="PANTHER" id="PTHR40101">
    <property type="entry name" value="CONSERVED PROTEIN"/>
    <property type="match status" value="1"/>
</dbReference>
<dbReference type="OrthoDB" id="5505478at2"/>
<organism evidence="2 3">
    <name type="scientific">Thermovenabulum gondwanense</name>
    <dbReference type="NCBI Taxonomy" id="520767"/>
    <lineage>
        <taxon>Bacteria</taxon>
        <taxon>Bacillati</taxon>
        <taxon>Bacillota</taxon>
        <taxon>Clostridia</taxon>
        <taxon>Thermosediminibacterales</taxon>
        <taxon>Thermosediminibacteraceae</taxon>
        <taxon>Thermovenabulum</taxon>
    </lineage>
</organism>